<evidence type="ECO:0000313" key="4">
    <source>
        <dbReference type="EMBL" id="KAK1285242.1"/>
    </source>
</evidence>
<dbReference type="GO" id="GO:0006353">
    <property type="term" value="P:DNA-templated transcription termination"/>
    <property type="evidence" value="ECO:0007669"/>
    <property type="project" value="UniProtKB-KW"/>
</dbReference>
<accession>A0AAV9C908</accession>
<gene>
    <name evidence="4" type="ORF">QJS10_CPB20g01411</name>
</gene>
<evidence type="ECO:0000313" key="5">
    <source>
        <dbReference type="Proteomes" id="UP001180020"/>
    </source>
</evidence>
<keyword evidence="2" id="KW-0805">Transcription regulation</keyword>
<comment type="caution">
    <text evidence="4">The sequence shown here is derived from an EMBL/GenBank/DDBJ whole genome shotgun (WGS) entry which is preliminary data.</text>
</comment>
<reference evidence="4" key="2">
    <citation type="submission" date="2023-06" db="EMBL/GenBank/DDBJ databases">
        <authorList>
            <person name="Ma L."/>
            <person name="Liu K.-W."/>
            <person name="Li Z."/>
            <person name="Hsiao Y.-Y."/>
            <person name="Qi Y."/>
            <person name="Fu T."/>
            <person name="Tang G."/>
            <person name="Zhang D."/>
            <person name="Sun W.-H."/>
            <person name="Liu D.-K."/>
            <person name="Li Y."/>
            <person name="Chen G.-Z."/>
            <person name="Liu X.-D."/>
            <person name="Liao X.-Y."/>
            <person name="Jiang Y.-T."/>
            <person name="Yu X."/>
            <person name="Hao Y."/>
            <person name="Huang J."/>
            <person name="Zhao X.-W."/>
            <person name="Ke S."/>
            <person name="Chen Y.-Y."/>
            <person name="Wu W.-L."/>
            <person name="Hsu J.-L."/>
            <person name="Lin Y.-F."/>
            <person name="Huang M.-D."/>
            <person name="Li C.-Y."/>
            <person name="Huang L."/>
            <person name="Wang Z.-W."/>
            <person name="Zhao X."/>
            <person name="Zhong W.-Y."/>
            <person name="Peng D.-H."/>
            <person name="Ahmad S."/>
            <person name="Lan S."/>
            <person name="Zhang J.-S."/>
            <person name="Tsai W.-C."/>
            <person name="Van De Peer Y."/>
            <person name="Liu Z.-J."/>
        </authorList>
    </citation>
    <scope>NUCLEOTIDE SEQUENCE</scope>
    <source>
        <strain evidence="4">CP</strain>
        <tissue evidence="4">Leaves</tissue>
    </source>
</reference>
<dbReference type="AlphaFoldDB" id="A0AAV9C908"/>
<proteinExistence type="inferred from homology"/>
<keyword evidence="3" id="KW-0809">Transit peptide</keyword>
<dbReference type="InterPro" id="IPR003690">
    <property type="entry name" value="MTERF"/>
</dbReference>
<dbReference type="GO" id="GO:0003676">
    <property type="term" value="F:nucleic acid binding"/>
    <property type="evidence" value="ECO:0007669"/>
    <property type="project" value="InterPro"/>
</dbReference>
<keyword evidence="5" id="KW-1185">Reference proteome</keyword>
<dbReference type="Pfam" id="PF02536">
    <property type="entry name" value="mTERF"/>
    <property type="match status" value="2"/>
</dbReference>
<name>A0AAV9C908_ACOCL</name>
<dbReference type="InterPro" id="IPR038538">
    <property type="entry name" value="MTERF_sf"/>
</dbReference>
<dbReference type="Gene3D" id="1.25.70.10">
    <property type="entry name" value="Transcription termination factor 3, mitochondrial"/>
    <property type="match status" value="3"/>
</dbReference>
<evidence type="ECO:0008006" key="6">
    <source>
        <dbReference type="Google" id="ProtNLM"/>
    </source>
</evidence>
<sequence>MRTALVAFRRRLTSSAATATSTKHLLRHLSPSDRTVALRHAQQAVTDYLHQTRRLPFAHAEQIGLHSPASLKTLLSSLRPTPSSPSDFPRSVSRFLSFNPLNEFDFFFESIGLSPAKSDSPSRDDVGFFLSEDPRLLPSTFALADLGFPWTRLGLLYAADASVFMQTPEELRSRMRRLESIGLDRTSAVGVCLAFPFVLGEKGEDFGGLERVLDDFDLGAFKGKNVEQAYELGRKIRVFYDLGLGRADDDIARESIRRNRDAFLSLDHSVLVQKVGFLRRFDLSNEDIASIVLQSPSILKLDLEFPIDSILDYLKWVSLDDSAAAAVVKRSRHVLGKNSLRNLPETMKAADLQSWFARALRSGGHERVLLAIPSFRTPSVENAERRFREGLAKAAPTSSVHPNPSVLNRLDFFRSVGFGENEITLRAAMQVHCRKELLLERFELLLRAGFGYARLTRMVSGYPKILNNGRESLEEKVEFVRGREYGGSIEEIEKFPAFLCFDLANRVRVRYAFLEWLRQKEGVVVKRTRLATVVATSDNVFLGMLFKIHPAAPKQWLEVFRPRGRRKSE</sequence>
<dbReference type="PANTHER" id="PTHR13068">
    <property type="entry name" value="CGI-12 PROTEIN-RELATED"/>
    <property type="match status" value="1"/>
</dbReference>
<keyword evidence="2" id="KW-0806">Transcription termination</keyword>
<reference evidence="4" key="1">
    <citation type="journal article" date="2023" name="Nat. Commun.">
        <title>Diploid and tetraploid genomes of Acorus and the evolution of monocots.</title>
        <authorList>
            <person name="Ma L."/>
            <person name="Liu K.W."/>
            <person name="Li Z."/>
            <person name="Hsiao Y.Y."/>
            <person name="Qi Y."/>
            <person name="Fu T."/>
            <person name="Tang G.D."/>
            <person name="Zhang D."/>
            <person name="Sun W.H."/>
            <person name="Liu D.K."/>
            <person name="Li Y."/>
            <person name="Chen G.Z."/>
            <person name="Liu X.D."/>
            <person name="Liao X.Y."/>
            <person name="Jiang Y.T."/>
            <person name="Yu X."/>
            <person name="Hao Y."/>
            <person name="Huang J."/>
            <person name="Zhao X.W."/>
            <person name="Ke S."/>
            <person name="Chen Y.Y."/>
            <person name="Wu W.L."/>
            <person name="Hsu J.L."/>
            <person name="Lin Y.F."/>
            <person name="Huang M.D."/>
            <person name="Li C.Y."/>
            <person name="Huang L."/>
            <person name="Wang Z.W."/>
            <person name="Zhao X."/>
            <person name="Zhong W.Y."/>
            <person name="Peng D.H."/>
            <person name="Ahmad S."/>
            <person name="Lan S."/>
            <person name="Zhang J.S."/>
            <person name="Tsai W.C."/>
            <person name="Van de Peer Y."/>
            <person name="Liu Z.J."/>
        </authorList>
    </citation>
    <scope>NUCLEOTIDE SEQUENCE</scope>
    <source>
        <strain evidence="4">CP</strain>
    </source>
</reference>
<protein>
    <recommendedName>
        <fullName evidence="6">Transcription termination factor MTEF18, mitochondrial</fullName>
    </recommendedName>
</protein>
<dbReference type="PANTHER" id="PTHR13068:SF113">
    <property type="entry name" value="TRANSCRIPTION TERMINATION FACTOR MTEF18, MITOCHONDRIAL"/>
    <property type="match status" value="1"/>
</dbReference>
<keyword evidence="2" id="KW-0804">Transcription</keyword>
<comment type="similarity">
    <text evidence="1">Belongs to the mTERF family.</text>
</comment>
<dbReference type="Proteomes" id="UP001180020">
    <property type="component" value="Unassembled WGS sequence"/>
</dbReference>
<organism evidence="4 5">
    <name type="scientific">Acorus calamus</name>
    <name type="common">Sweet flag</name>
    <dbReference type="NCBI Taxonomy" id="4465"/>
    <lineage>
        <taxon>Eukaryota</taxon>
        <taxon>Viridiplantae</taxon>
        <taxon>Streptophyta</taxon>
        <taxon>Embryophyta</taxon>
        <taxon>Tracheophyta</taxon>
        <taxon>Spermatophyta</taxon>
        <taxon>Magnoliopsida</taxon>
        <taxon>Liliopsida</taxon>
        <taxon>Acoraceae</taxon>
        <taxon>Acorus</taxon>
    </lineage>
</organism>
<dbReference type="SMART" id="SM00733">
    <property type="entry name" value="Mterf"/>
    <property type="match status" value="5"/>
</dbReference>
<evidence type="ECO:0000256" key="3">
    <source>
        <dbReference type="ARBA" id="ARBA00022946"/>
    </source>
</evidence>
<dbReference type="EMBL" id="JAUJYO010000020">
    <property type="protein sequence ID" value="KAK1285242.1"/>
    <property type="molecule type" value="Genomic_DNA"/>
</dbReference>
<evidence type="ECO:0000256" key="2">
    <source>
        <dbReference type="ARBA" id="ARBA00022472"/>
    </source>
</evidence>
<evidence type="ECO:0000256" key="1">
    <source>
        <dbReference type="ARBA" id="ARBA00007692"/>
    </source>
</evidence>